<dbReference type="OrthoDB" id="9789899at2"/>
<dbReference type="Gene3D" id="1.10.10.60">
    <property type="entry name" value="Homeodomain-like"/>
    <property type="match status" value="2"/>
</dbReference>
<keyword evidence="3" id="KW-0804">Transcription</keyword>
<dbReference type="PROSITE" id="PS01124">
    <property type="entry name" value="HTH_ARAC_FAMILY_2"/>
    <property type="match status" value="1"/>
</dbReference>
<dbReference type="RefSeq" id="WP_150375020.1">
    <property type="nucleotide sequence ID" value="NZ_CP044067.1"/>
</dbReference>
<dbReference type="GO" id="GO:0003700">
    <property type="term" value="F:DNA-binding transcription factor activity"/>
    <property type="evidence" value="ECO:0007669"/>
    <property type="project" value="InterPro"/>
</dbReference>
<dbReference type="Proteomes" id="UP000322822">
    <property type="component" value="Chromosome 2"/>
</dbReference>
<accession>A0A5P2HB26</accession>
<evidence type="ECO:0000256" key="1">
    <source>
        <dbReference type="ARBA" id="ARBA00023015"/>
    </source>
</evidence>
<evidence type="ECO:0000259" key="4">
    <source>
        <dbReference type="PROSITE" id="PS01124"/>
    </source>
</evidence>
<dbReference type="Pfam" id="PF12852">
    <property type="entry name" value="Cupin_6"/>
    <property type="match status" value="1"/>
</dbReference>
<dbReference type="SMART" id="SM00342">
    <property type="entry name" value="HTH_ARAC"/>
    <property type="match status" value="1"/>
</dbReference>
<organism evidence="5 6">
    <name type="scientific">Cupriavidus pauculus</name>
    <dbReference type="NCBI Taxonomy" id="82633"/>
    <lineage>
        <taxon>Bacteria</taxon>
        <taxon>Pseudomonadati</taxon>
        <taxon>Pseudomonadota</taxon>
        <taxon>Betaproteobacteria</taxon>
        <taxon>Burkholderiales</taxon>
        <taxon>Burkholderiaceae</taxon>
        <taxon>Cupriavidus</taxon>
    </lineage>
</organism>
<dbReference type="InterPro" id="IPR032783">
    <property type="entry name" value="AraC_lig"/>
</dbReference>
<dbReference type="PRINTS" id="PR00032">
    <property type="entry name" value="HTHARAC"/>
</dbReference>
<proteinExistence type="predicted"/>
<gene>
    <name evidence="5" type="ORF">FOB72_23090</name>
</gene>
<dbReference type="SUPFAM" id="SSF46689">
    <property type="entry name" value="Homeodomain-like"/>
    <property type="match status" value="2"/>
</dbReference>
<dbReference type="InterPro" id="IPR009057">
    <property type="entry name" value="Homeodomain-like_sf"/>
</dbReference>
<dbReference type="InterPro" id="IPR018060">
    <property type="entry name" value="HTH_AraC"/>
</dbReference>
<keyword evidence="1" id="KW-0805">Transcription regulation</keyword>
<protein>
    <submittedName>
        <fullName evidence="5">AraC family transcriptional regulator</fullName>
    </submittedName>
</protein>
<name>A0A5P2HB26_9BURK</name>
<evidence type="ECO:0000256" key="2">
    <source>
        <dbReference type="ARBA" id="ARBA00023125"/>
    </source>
</evidence>
<evidence type="ECO:0000313" key="6">
    <source>
        <dbReference type="Proteomes" id="UP000322822"/>
    </source>
</evidence>
<dbReference type="Pfam" id="PF12833">
    <property type="entry name" value="HTH_18"/>
    <property type="match status" value="1"/>
</dbReference>
<dbReference type="PANTHER" id="PTHR11019:SF159">
    <property type="entry name" value="TRANSCRIPTIONAL REGULATOR-RELATED"/>
    <property type="match status" value="1"/>
</dbReference>
<dbReference type="InterPro" id="IPR020449">
    <property type="entry name" value="Tscrpt_reg_AraC-type_HTH"/>
</dbReference>
<dbReference type="AlphaFoldDB" id="A0A5P2HB26"/>
<dbReference type="EMBL" id="CP044067">
    <property type="protein sequence ID" value="QET04958.1"/>
    <property type="molecule type" value="Genomic_DNA"/>
</dbReference>
<sequence>MPQSDRADRIIHWVLNSLELETTLFHMGQYCGSWRASVAGRARAGYHLVLHGECWLHVPDREPPLRLAPGDAVFFLRDVPHHLGPSEQAEACRPEAAMQPLDRAQAGSTGLACGFFDFRPGLAEALLAPFPDYLVLRADDPSVRGTRALFDLIVAEAESGRGQAGAEPSPLIARLVELLFFYVVRELAAREDVARGLWPMLRSAEFSSLVLELIRHPEARWSVETMAERVHMSRATFCKRFAAVCGETPAAFLLLLRMKIAARLLDDRRSVAQVAERVGYGSEAAFAKAFRKTTGAWPGAWRRRTNADAPDVASVAQAA</sequence>
<evidence type="ECO:0000256" key="3">
    <source>
        <dbReference type="ARBA" id="ARBA00023163"/>
    </source>
</evidence>
<reference evidence="5 6" key="1">
    <citation type="submission" date="2019-09" db="EMBL/GenBank/DDBJ databases">
        <title>FDA dAtabase for Regulatory Grade micrObial Sequences (FDA-ARGOS): Supporting development and validation of Infectious Disease Dx tests.</title>
        <authorList>
            <person name="Sciortino C."/>
            <person name="Tallon L."/>
            <person name="Sadzewicz L."/>
            <person name="Vavikolanu K."/>
            <person name="Mehta A."/>
            <person name="Aluvathingal J."/>
            <person name="Nadendla S."/>
            <person name="Nandy P."/>
            <person name="Geyer C."/>
            <person name="Yan Y."/>
            <person name="Sichtig H."/>
        </authorList>
    </citation>
    <scope>NUCLEOTIDE SEQUENCE [LARGE SCALE GENOMIC DNA]</scope>
    <source>
        <strain evidence="5 6">FDAARGOS_664</strain>
    </source>
</reference>
<dbReference type="GO" id="GO:0043565">
    <property type="term" value="F:sequence-specific DNA binding"/>
    <property type="evidence" value="ECO:0007669"/>
    <property type="project" value="InterPro"/>
</dbReference>
<evidence type="ECO:0000313" key="5">
    <source>
        <dbReference type="EMBL" id="QET04958.1"/>
    </source>
</evidence>
<dbReference type="PANTHER" id="PTHR11019">
    <property type="entry name" value="HTH-TYPE TRANSCRIPTIONAL REGULATOR NIMR"/>
    <property type="match status" value="1"/>
</dbReference>
<keyword evidence="2" id="KW-0238">DNA-binding</keyword>
<feature type="domain" description="HTH araC/xylS-type" evidence="4">
    <location>
        <begin position="207"/>
        <end position="304"/>
    </location>
</feature>